<keyword evidence="1" id="KW-1133">Transmembrane helix</keyword>
<accession>A0A9Q0GPA7</accession>
<organism evidence="2 3">
    <name type="scientific">Protea cynaroides</name>
    <dbReference type="NCBI Taxonomy" id="273540"/>
    <lineage>
        <taxon>Eukaryota</taxon>
        <taxon>Viridiplantae</taxon>
        <taxon>Streptophyta</taxon>
        <taxon>Embryophyta</taxon>
        <taxon>Tracheophyta</taxon>
        <taxon>Spermatophyta</taxon>
        <taxon>Magnoliopsida</taxon>
        <taxon>Proteales</taxon>
        <taxon>Proteaceae</taxon>
        <taxon>Protea</taxon>
    </lineage>
</organism>
<dbReference type="SUPFAM" id="SSF117070">
    <property type="entry name" value="LEA14-like"/>
    <property type="match status" value="1"/>
</dbReference>
<dbReference type="OrthoDB" id="674678at2759"/>
<keyword evidence="1" id="KW-0472">Membrane</keyword>
<dbReference type="EMBL" id="JAMYWD010000012">
    <property type="protein sequence ID" value="KAJ4951561.1"/>
    <property type="molecule type" value="Genomic_DNA"/>
</dbReference>
<comment type="caution">
    <text evidence="2">The sequence shown here is derived from an EMBL/GenBank/DDBJ whole genome shotgun (WGS) entry which is preliminary data.</text>
</comment>
<gene>
    <name evidence="2" type="ORF">NE237_028393</name>
</gene>
<evidence type="ECO:0000313" key="2">
    <source>
        <dbReference type="EMBL" id="KAJ4951561.1"/>
    </source>
</evidence>
<feature type="transmembrane region" description="Helical" evidence="1">
    <location>
        <begin position="16"/>
        <end position="39"/>
    </location>
</feature>
<dbReference type="AlphaFoldDB" id="A0A9Q0GPA7"/>
<dbReference type="Gene3D" id="2.60.40.1820">
    <property type="match status" value="1"/>
</dbReference>
<name>A0A9Q0GPA7_9MAGN</name>
<keyword evidence="1" id="KW-0812">Transmembrane</keyword>
<reference evidence="2" key="1">
    <citation type="journal article" date="2023" name="Plant J.">
        <title>The genome of the king protea, Protea cynaroides.</title>
        <authorList>
            <person name="Chang J."/>
            <person name="Duong T.A."/>
            <person name="Schoeman C."/>
            <person name="Ma X."/>
            <person name="Roodt D."/>
            <person name="Barker N."/>
            <person name="Li Z."/>
            <person name="Van de Peer Y."/>
            <person name="Mizrachi E."/>
        </authorList>
    </citation>
    <scope>NUCLEOTIDE SEQUENCE</scope>
    <source>
        <tissue evidence="2">Young leaves</tissue>
    </source>
</reference>
<evidence type="ECO:0000256" key="1">
    <source>
        <dbReference type="SAM" id="Phobius"/>
    </source>
</evidence>
<sequence length="318" mass="35546">MDSPKLSESEKIRRNLCLCLELIFGLLLLLVLILLILSFTACKPKTPIISVNWVSVEGDNVSIDLPLKAELNLTLLMDVSVMNPNKAGFKYGASSAWLYYRSQVVGEAPIRADDISAGETLEMIIPLTLMANQLLSVPNLYSDVISGTLELSTYTRLDVMNPNKAGFKYSGGLAWLYCTGQVVGQTLISANNISASGTYEMIIHLTANQLLSIPNLHSDVSTGMLPLSTYTRLDGKKHSKFHIKAERVAVFDFSFIPVDEIPHELGLKKSLKWIHLVYNKKIHHKFRQKLTHRQWGEIRAEGALRRNDMALVISETLY</sequence>
<dbReference type="InterPro" id="IPR055301">
    <property type="entry name" value="Lea14-like_2"/>
</dbReference>
<dbReference type="PANTHER" id="PTHR31852">
    <property type="entry name" value="LATE EMBRYOGENESIS ABUNDANT (LEA) HYDROXYPROLINE-RICH GLYCOPROTEIN FAMILY"/>
    <property type="match status" value="1"/>
</dbReference>
<proteinExistence type="predicted"/>
<dbReference type="Proteomes" id="UP001141806">
    <property type="component" value="Unassembled WGS sequence"/>
</dbReference>
<keyword evidence="3" id="KW-1185">Reference proteome</keyword>
<protein>
    <recommendedName>
        <fullName evidence="4">Late embryogenesis abundant protein LEA-2 subgroup domain-containing protein</fullName>
    </recommendedName>
</protein>
<evidence type="ECO:0008006" key="4">
    <source>
        <dbReference type="Google" id="ProtNLM"/>
    </source>
</evidence>
<evidence type="ECO:0000313" key="3">
    <source>
        <dbReference type="Proteomes" id="UP001141806"/>
    </source>
</evidence>